<accession>A0A518AUM3</accession>
<feature type="signal peptide" evidence="2">
    <location>
        <begin position="1"/>
        <end position="23"/>
    </location>
</feature>
<feature type="compositionally biased region" description="Low complexity" evidence="1">
    <location>
        <begin position="98"/>
        <end position="109"/>
    </location>
</feature>
<feature type="chain" id="PRO_5022013430" evidence="2">
    <location>
        <begin position="24"/>
        <end position="202"/>
    </location>
</feature>
<dbReference type="KEGG" id="amuc:Pan181_46470"/>
<evidence type="ECO:0000313" key="4">
    <source>
        <dbReference type="Proteomes" id="UP000315750"/>
    </source>
</evidence>
<dbReference type="RefSeq" id="WP_145250352.1">
    <property type="nucleotide sequence ID" value="NZ_CP036278.1"/>
</dbReference>
<organism evidence="3 4">
    <name type="scientific">Aeoliella mucimassa</name>
    <dbReference type="NCBI Taxonomy" id="2527972"/>
    <lineage>
        <taxon>Bacteria</taxon>
        <taxon>Pseudomonadati</taxon>
        <taxon>Planctomycetota</taxon>
        <taxon>Planctomycetia</taxon>
        <taxon>Pirellulales</taxon>
        <taxon>Lacipirellulaceae</taxon>
        <taxon>Aeoliella</taxon>
    </lineage>
</organism>
<dbReference type="Proteomes" id="UP000315750">
    <property type="component" value="Chromosome"/>
</dbReference>
<name>A0A518AUM3_9BACT</name>
<keyword evidence="4" id="KW-1185">Reference proteome</keyword>
<protein>
    <submittedName>
        <fullName evidence="3">Uncharacterized protein</fullName>
    </submittedName>
</protein>
<gene>
    <name evidence="3" type="ORF">Pan181_46470</name>
</gene>
<keyword evidence="2" id="KW-0732">Signal</keyword>
<evidence type="ECO:0000256" key="1">
    <source>
        <dbReference type="SAM" id="MobiDB-lite"/>
    </source>
</evidence>
<evidence type="ECO:0000313" key="3">
    <source>
        <dbReference type="EMBL" id="QDU58412.1"/>
    </source>
</evidence>
<dbReference type="OrthoDB" id="289663at2"/>
<dbReference type="EMBL" id="CP036278">
    <property type="protein sequence ID" value="QDU58412.1"/>
    <property type="molecule type" value="Genomic_DNA"/>
</dbReference>
<dbReference type="AlphaFoldDB" id="A0A518AUM3"/>
<reference evidence="3 4" key="1">
    <citation type="submission" date="2019-02" db="EMBL/GenBank/DDBJ databases">
        <title>Deep-cultivation of Planctomycetes and their phenomic and genomic characterization uncovers novel biology.</title>
        <authorList>
            <person name="Wiegand S."/>
            <person name="Jogler M."/>
            <person name="Boedeker C."/>
            <person name="Pinto D."/>
            <person name="Vollmers J."/>
            <person name="Rivas-Marin E."/>
            <person name="Kohn T."/>
            <person name="Peeters S.H."/>
            <person name="Heuer A."/>
            <person name="Rast P."/>
            <person name="Oberbeckmann S."/>
            <person name="Bunk B."/>
            <person name="Jeske O."/>
            <person name="Meyerdierks A."/>
            <person name="Storesund J.E."/>
            <person name="Kallscheuer N."/>
            <person name="Luecker S."/>
            <person name="Lage O.M."/>
            <person name="Pohl T."/>
            <person name="Merkel B.J."/>
            <person name="Hornburger P."/>
            <person name="Mueller R.-W."/>
            <person name="Bruemmer F."/>
            <person name="Labrenz M."/>
            <person name="Spormann A.M."/>
            <person name="Op den Camp H."/>
            <person name="Overmann J."/>
            <person name="Amann R."/>
            <person name="Jetten M.S.M."/>
            <person name="Mascher T."/>
            <person name="Medema M.H."/>
            <person name="Devos D.P."/>
            <person name="Kaster A.-K."/>
            <person name="Ovreas L."/>
            <person name="Rohde M."/>
            <person name="Galperin M.Y."/>
            <person name="Jogler C."/>
        </authorList>
    </citation>
    <scope>NUCLEOTIDE SEQUENCE [LARGE SCALE GENOMIC DNA]</scope>
    <source>
        <strain evidence="3 4">Pan181</strain>
    </source>
</reference>
<proteinExistence type="predicted"/>
<sequence precursor="true">MLYKSTYLLAVVLSLGIAGITHAQEFDFGSSSEASRYTNNLQRNLKGDSFKTNLLLNDVAVNNGFGVAYTRAPKSSVNLDKGSQLAAPRQSASFGVGSSSTPKPFSSVSADPTVSPYLNMFRDSLDGSDDLNYQTLVRPQLQQRSINQQVERQAQAINRQITALSARNAYNTTGDANAMPTGHTSAFLYHSHFYPQKARKKK</sequence>
<evidence type="ECO:0000256" key="2">
    <source>
        <dbReference type="SAM" id="SignalP"/>
    </source>
</evidence>
<feature type="region of interest" description="Disordered" evidence="1">
    <location>
        <begin position="90"/>
        <end position="109"/>
    </location>
</feature>